<evidence type="ECO:0000313" key="2">
    <source>
        <dbReference type="Proteomes" id="UP000053732"/>
    </source>
</evidence>
<proteinExistence type="predicted"/>
<gene>
    <name evidence="1" type="ORF">PCAMFM013_S178g000002</name>
</gene>
<accession>A0A0G4PYH8</accession>
<protein>
    <submittedName>
        <fullName evidence="1">Pyrokinin, conserved site</fullName>
    </submittedName>
</protein>
<evidence type="ECO:0000313" key="1">
    <source>
        <dbReference type="EMBL" id="CRL31389.1"/>
    </source>
</evidence>
<dbReference type="Proteomes" id="UP000053732">
    <property type="component" value="Unassembled WGS sequence"/>
</dbReference>
<sequence length="62" mass="7011">MQKFGAGDWPNDLSQNEIMALVAPQKLNCIASQNRVHSNKCMSVRTTALCRLFVPRLGYQKM</sequence>
<reference evidence="1 2" key="1">
    <citation type="journal article" date="2014" name="Nat. Commun.">
        <title>Multiple recent horizontal transfers of a large genomic region in cheese making fungi.</title>
        <authorList>
            <person name="Cheeseman K."/>
            <person name="Ropars J."/>
            <person name="Renault P."/>
            <person name="Dupont J."/>
            <person name="Gouzy J."/>
            <person name="Branca A."/>
            <person name="Abraham A.L."/>
            <person name="Ceppi M."/>
            <person name="Conseiller E."/>
            <person name="Debuchy R."/>
            <person name="Malagnac F."/>
            <person name="Goarin A."/>
            <person name="Silar P."/>
            <person name="Lacoste S."/>
            <person name="Sallet E."/>
            <person name="Bensimon A."/>
            <person name="Giraud T."/>
            <person name="Brygoo Y."/>
        </authorList>
    </citation>
    <scope>NUCLEOTIDE SEQUENCE [LARGE SCALE GENOMIC DNA]</scope>
    <source>
        <strain evidence="2">FM 013</strain>
    </source>
</reference>
<organism evidence="1 2">
    <name type="scientific">Penicillium camemberti (strain FM 013)</name>
    <dbReference type="NCBI Taxonomy" id="1429867"/>
    <lineage>
        <taxon>Eukaryota</taxon>
        <taxon>Fungi</taxon>
        <taxon>Dikarya</taxon>
        <taxon>Ascomycota</taxon>
        <taxon>Pezizomycotina</taxon>
        <taxon>Eurotiomycetes</taxon>
        <taxon>Eurotiomycetidae</taxon>
        <taxon>Eurotiales</taxon>
        <taxon>Aspergillaceae</taxon>
        <taxon>Penicillium</taxon>
    </lineage>
</organism>
<name>A0A0G4PYH8_PENC3</name>
<keyword evidence="2" id="KW-1185">Reference proteome</keyword>
<dbReference type="AlphaFoldDB" id="A0A0G4PYH8"/>
<dbReference type="EMBL" id="HG793308">
    <property type="protein sequence ID" value="CRL31389.1"/>
    <property type="molecule type" value="Genomic_DNA"/>
</dbReference>